<evidence type="ECO:0000313" key="1">
    <source>
        <dbReference type="EMBL" id="MDK2123894.1"/>
    </source>
</evidence>
<name>A0ABT7DVN2_9NEIS</name>
<accession>A0ABT7DVN2</accession>
<protein>
    <submittedName>
        <fullName evidence="1">Uncharacterized protein</fullName>
    </submittedName>
</protein>
<comment type="caution">
    <text evidence="1">The sequence shown here is derived from an EMBL/GenBank/DDBJ whole genome shotgun (WGS) entry which is preliminary data.</text>
</comment>
<organism evidence="1 2">
    <name type="scientific">Parachitinimonas caeni</name>
    <dbReference type="NCBI Taxonomy" id="3031301"/>
    <lineage>
        <taxon>Bacteria</taxon>
        <taxon>Pseudomonadati</taxon>
        <taxon>Pseudomonadota</taxon>
        <taxon>Betaproteobacteria</taxon>
        <taxon>Neisseriales</taxon>
        <taxon>Chitinibacteraceae</taxon>
        <taxon>Parachitinimonas</taxon>
    </lineage>
</organism>
<sequence>MQKVENKELDLRNLEIVTEVTEKAAGNDTEESFEIWTITAGSSIHN</sequence>
<evidence type="ECO:0000313" key="2">
    <source>
        <dbReference type="Proteomes" id="UP001172778"/>
    </source>
</evidence>
<reference evidence="1" key="1">
    <citation type="submission" date="2023-03" db="EMBL/GenBank/DDBJ databases">
        <title>Chitinimonas shenzhenensis gen. nov., sp. nov., a novel member of family Burkholderiaceae isolated from activated sludge collected in Shen Zhen, China.</title>
        <authorList>
            <person name="Wang X."/>
        </authorList>
    </citation>
    <scope>NUCLEOTIDE SEQUENCE</scope>
    <source>
        <strain evidence="1">DQS-5</strain>
    </source>
</reference>
<dbReference type="RefSeq" id="WP_284100198.1">
    <property type="nucleotide sequence ID" value="NZ_JARRAF010000006.1"/>
</dbReference>
<proteinExistence type="predicted"/>
<gene>
    <name evidence="1" type="ORF">PZA18_07510</name>
</gene>
<dbReference type="EMBL" id="JARRAF010000006">
    <property type="protein sequence ID" value="MDK2123894.1"/>
    <property type="molecule type" value="Genomic_DNA"/>
</dbReference>
<dbReference type="Proteomes" id="UP001172778">
    <property type="component" value="Unassembled WGS sequence"/>
</dbReference>
<keyword evidence="2" id="KW-1185">Reference proteome</keyword>